<evidence type="ECO:0000259" key="3">
    <source>
        <dbReference type="Pfam" id="PF08240"/>
    </source>
</evidence>
<reference evidence="4" key="1">
    <citation type="submission" date="2024-06" db="EMBL/GenBank/DDBJ databases">
        <title>A Novel Isolate, Dehalogenimonas sp. Strain 4OHTPN, Dechlorinates Aromatic 4 Hydroxy chlorothalonil by a Novel Reductive Dehalogenase.</title>
        <authorList>
            <person name="Liu G."/>
        </authorList>
    </citation>
    <scope>NUCLEOTIDE SEQUENCE</scope>
    <source>
        <strain evidence="4">4OHTPN</strain>
    </source>
</reference>
<dbReference type="EMBL" id="CP159307">
    <property type="protein sequence ID" value="XCH32716.1"/>
    <property type="molecule type" value="Genomic_DNA"/>
</dbReference>
<protein>
    <submittedName>
        <fullName evidence="4">Alcohol dehydrogenase catalytic domain-containing protein</fullName>
    </submittedName>
</protein>
<evidence type="ECO:0000313" key="4">
    <source>
        <dbReference type="EMBL" id="XCH32716.1"/>
    </source>
</evidence>
<evidence type="ECO:0000256" key="1">
    <source>
        <dbReference type="ARBA" id="ARBA00023002"/>
    </source>
</evidence>
<organism evidence="4">
    <name type="scientific">Dehalogenimonas sp. 4OHTPN</name>
    <dbReference type="NCBI Taxonomy" id="3166643"/>
    <lineage>
        <taxon>Bacteria</taxon>
        <taxon>Bacillati</taxon>
        <taxon>Chloroflexota</taxon>
        <taxon>Dehalococcoidia</taxon>
        <taxon>Dehalococcoidales</taxon>
        <taxon>Dehalococcoidaceae</taxon>
        <taxon>Dehalogenimonas</taxon>
    </lineage>
</organism>
<dbReference type="RefSeq" id="WP_353713988.1">
    <property type="nucleotide sequence ID" value="NZ_CP159307.1"/>
</dbReference>
<dbReference type="PANTHER" id="PTHR43401">
    <property type="entry name" value="L-THREONINE 3-DEHYDROGENASE"/>
    <property type="match status" value="1"/>
</dbReference>
<dbReference type="GO" id="GO:0016491">
    <property type="term" value="F:oxidoreductase activity"/>
    <property type="evidence" value="ECO:0007669"/>
    <property type="project" value="UniProtKB-KW"/>
</dbReference>
<sequence length="344" mass="36892">MKTAVLIQPGNLRVLRTKRPTCPQRGLVVKVTCCAICSSDARMVLNGHQGLVYPRVPGHEIAGVVFESKNPAYNIGDRVQIYPGINCGYCTACLRGDTRRCASLKTLGFSEDGGFSEYLSVTDTSILSGGLNLIPQNITDEEATLTEPLASCINAQEKTRVNKGDIVLIIGGGPLGLLNSFIARKMGAEKVLISERNEKRLALVKKLGRADRVIDAGLERLPKVVSDETGGRGTDVVILASNHSNISNVLPLLAAGGRLSLFSSLSRESAAVWFDVNHLHYRELEVSGAYGSTATQNAAALKLIGEGLPVGELVTKRIGLEEIMDGIRYTSDCEGLKAVIHHSQ</sequence>
<dbReference type="Gene3D" id="3.40.50.720">
    <property type="entry name" value="NAD(P)-binding Rossmann-like Domain"/>
    <property type="match status" value="1"/>
</dbReference>
<feature type="domain" description="Alcohol dehydrogenase-like C-terminal" evidence="2">
    <location>
        <begin position="174"/>
        <end position="303"/>
    </location>
</feature>
<dbReference type="Gene3D" id="3.90.180.10">
    <property type="entry name" value="Medium-chain alcohol dehydrogenases, catalytic domain"/>
    <property type="match status" value="1"/>
</dbReference>
<dbReference type="InterPro" id="IPR013149">
    <property type="entry name" value="ADH-like_C"/>
</dbReference>
<evidence type="ECO:0000259" key="2">
    <source>
        <dbReference type="Pfam" id="PF00107"/>
    </source>
</evidence>
<dbReference type="InterPro" id="IPR013154">
    <property type="entry name" value="ADH-like_N"/>
</dbReference>
<accession>A0AAU8G8Q8</accession>
<dbReference type="AlphaFoldDB" id="A0AAU8G8Q8"/>
<keyword evidence="1" id="KW-0560">Oxidoreductase</keyword>
<feature type="domain" description="Alcohol dehydrogenase-like N-terminal" evidence="3">
    <location>
        <begin position="27"/>
        <end position="125"/>
    </location>
</feature>
<name>A0AAU8G8Q8_9CHLR</name>
<dbReference type="InterPro" id="IPR050129">
    <property type="entry name" value="Zn_alcohol_dh"/>
</dbReference>
<dbReference type="InterPro" id="IPR036291">
    <property type="entry name" value="NAD(P)-bd_dom_sf"/>
</dbReference>
<proteinExistence type="predicted"/>
<gene>
    <name evidence="4" type="ORF">ABV300_05985</name>
</gene>
<dbReference type="InterPro" id="IPR011032">
    <property type="entry name" value="GroES-like_sf"/>
</dbReference>
<dbReference type="Pfam" id="PF00107">
    <property type="entry name" value="ADH_zinc_N"/>
    <property type="match status" value="1"/>
</dbReference>
<dbReference type="SUPFAM" id="SSF50129">
    <property type="entry name" value="GroES-like"/>
    <property type="match status" value="1"/>
</dbReference>
<dbReference type="PANTHER" id="PTHR43401:SF2">
    <property type="entry name" value="L-THREONINE 3-DEHYDROGENASE"/>
    <property type="match status" value="1"/>
</dbReference>
<dbReference type="Pfam" id="PF08240">
    <property type="entry name" value="ADH_N"/>
    <property type="match status" value="1"/>
</dbReference>
<dbReference type="SUPFAM" id="SSF51735">
    <property type="entry name" value="NAD(P)-binding Rossmann-fold domains"/>
    <property type="match status" value="1"/>
</dbReference>